<proteinExistence type="predicted"/>
<dbReference type="NCBIfam" id="TIGR01987">
    <property type="entry name" value="HI0074"/>
    <property type="match status" value="1"/>
</dbReference>
<dbReference type="Proteomes" id="UP000028006">
    <property type="component" value="Unassembled WGS sequence"/>
</dbReference>
<dbReference type="Gene3D" id="1.20.120.330">
    <property type="entry name" value="Nucleotidyltransferases domain 2"/>
    <property type="match status" value="1"/>
</dbReference>
<dbReference type="eggNOG" id="COG1669">
    <property type="taxonomic scope" value="Bacteria"/>
</dbReference>
<keyword evidence="2" id="KW-1185">Reference proteome</keyword>
<comment type="caution">
    <text evidence="1">The sequence shown here is derived from an EMBL/GenBank/DDBJ whole genome shotgun (WGS) entry which is preliminary data.</text>
</comment>
<dbReference type="RefSeq" id="WP_034873756.1">
    <property type="nucleotide sequence ID" value="NZ_JOKG01000001.1"/>
</dbReference>
<organism evidence="1 2">
    <name type="scientific">Endozoicomonas montiporae</name>
    <dbReference type="NCBI Taxonomy" id="1027273"/>
    <lineage>
        <taxon>Bacteria</taxon>
        <taxon>Pseudomonadati</taxon>
        <taxon>Pseudomonadota</taxon>
        <taxon>Gammaproteobacteria</taxon>
        <taxon>Oceanospirillales</taxon>
        <taxon>Endozoicomonadaceae</taxon>
        <taxon>Endozoicomonas</taxon>
    </lineage>
</organism>
<evidence type="ECO:0000313" key="1">
    <source>
        <dbReference type="EMBL" id="KEQ16054.1"/>
    </source>
</evidence>
<dbReference type="Pfam" id="PF08780">
    <property type="entry name" value="NTase_sub_bind"/>
    <property type="match status" value="1"/>
</dbReference>
<sequence length="143" mass="16457">MSKTHDIRWILRFDNFQRALARLRQGVGLVNQRQLSDLEQLGLIHIFEFTHELAWNVLKDFLIWQGVADIIGSRDATRTAFKVGLLDDGAVWMAMIKSRNLSSHTYREEVADDIAGKIVGNYYDAFCELEKVMLARKDDVDEA</sequence>
<gene>
    <name evidence="1" type="ORF">GZ77_06210</name>
</gene>
<protein>
    <submittedName>
        <fullName evidence="1">Nucleotidyltransferase</fullName>
    </submittedName>
</protein>
<name>A0A081NC81_9GAMM</name>
<dbReference type="EMBL" id="JOKG01000001">
    <property type="protein sequence ID" value="KEQ16054.1"/>
    <property type="molecule type" value="Genomic_DNA"/>
</dbReference>
<dbReference type="AlphaFoldDB" id="A0A081NC81"/>
<dbReference type="GO" id="GO:0016740">
    <property type="term" value="F:transferase activity"/>
    <property type="evidence" value="ECO:0007669"/>
    <property type="project" value="UniProtKB-KW"/>
</dbReference>
<dbReference type="SUPFAM" id="SSF81593">
    <property type="entry name" value="Nucleotidyltransferase substrate binding subunit/domain"/>
    <property type="match status" value="1"/>
</dbReference>
<reference evidence="1 2" key="1">
    <citation type="submission" date="2014-06" db="EMBL/GenBank/DDBJ databases">
        <title>Whole Genome Sequences of Three Symbiotic Endozoicomonas Bacteria.</title>
        <authorList>
            <person name="Neave M.J."/>
            <person name="Apprill A."/>
            <person name="Voolstra C.R."/>
        </authorList>
    </citation>
    <scope>NUCLEOTIDE SEQUENCE [LARGE SCALE GENOMIC DNA]</scope>
    <source>
        <strain evidence="1 2">LMG 24815</strain>
    </source>
</reference>
<evidence type="ECO:0000313" key="2">
    <source>
        <dbReference type="Proteomes" id="UP000028006"/>
    </source>
</evidence>
<accession>A0A081NC81</accession>
<dbReference type="InterPro" id="IPR010235">
    <property type="entry name" value="HepT"/>
</dbReference>
<keyword evidence="1" id="KW-0808">Transferase</keyword>